<dbReference type="Pfam" id="PF00383">
    <property type="entry name" value="dCMP_cyt_deam_1"/>
    <property type="match status" value="1"/>
</dbReference>
<accession>X1UTI1</accession>
<dbReference type="InterPro" id="IPR002125">
    <property type="entry name" value="CMP_dCMP_dom"/>
</dbReference>
<evidence type="ECO:0000313" key="2">
    <source>
        <dbReference type="EMBL" id="GAI95639.1"/>
    </source>
</evidence>
<organism evidence="2">
    <name type="scientific">marine sediment metagenome</name>
    <dbReference type="NCBI Taxonomy" id="412755"/>
    <lineage>
        <taxon>unclassified sequences</taxon>
        <taxon>metagenomes</taxon>
        <taxon>ecological metagenomes</taxon>
    </lineage>
</organism>
<dbReference type="Gene3D" id="3.40.140.10">
    <property type="entry name" value="Cytidine Deaminase, domain 2"/>
    <property type="match status" value="1"/>
</dbReference>
<name>X1UTI1_9ZZZZ</name>
<feature type="non-terminal residue" evidence="2">
    <location>
        <position position="67"/>
    </location>
</feature>
<dbReference type="AlphaFoldDB" id="X1UTI1"/>
<dbReference type="SUPFAM" id="SSF53927">
    <property type="entry name" value="Cytidine deaminase-like"/>
    <property type="match status" value="1"/>
</dbReference>
<dbReference type="GO" id="GO:0003824">
    <property type="term" value="F:catalytic activity"/>
    <property type="evidence" value="ECO:0007669"/>
    <property type="project" value="InterPro"/>
</dbReference>
<feature type="domain" description="CMP/dCMP-type deaminase" evidence="1">
    <location>
        <begin position="2"/>
        <end position="67"/>
    </location>
</feature>
<comment type="caution">
    <text evidence="2">The sequence shown here is derived from an EMBL/GenBank/DDBJ whole genome shotgun (WGS) entry which is preliminary data.</text>
</comment>
<protein>
    <recommendedName>
        <fullName evidence="1">CMP/dCMP-type deaminase domain-containing protein</fullName>
    </recommendedName>
</protein>
<dbReference type="InterPro" id="IPR016193">
    <property type="entry name" value="Cytidine_deaminase-like"/>
</dbReference>
<gene>
    <name evidence="2" type="ORF">S12H4_40756</name>
</gene>
<reference evidence="2" key="1">
    <citation type="journal article" date="2014" name="Front. Microbiol.">
        <title>High frequency of phylogenetically diverse reductive dehalogenase-homologous genes in deep subseafloor sedimentary metagenomes.</title>
        <authorList>
            <person name="Kawai M."/>
            <person name="Futagami T."/>
            <person name="Toyoda A."/>
            <person name="Takaki Y."/>
            <person name="Nishi S."/>
            <person name="Hori S."/>
            <person name="Arai W."/>
            <person name="Tsubouchi T."/>
            <person name="Morono Y."/>
            <person name="Uchiyama I."/>
            <person name="Ito T."/>
            <person name="Fujiyama A."/>
            <person name="Inagaki F."/>
            <person name="Takami H."/>
        </authorList>
    </citation>
    <scope>NUCLEOTIDE SEQUENCE</scope>
    <source>
        <strain evidence="2">Expedition CK06-06</strain>
    </source>
</reference>
<dbReference type="EMBL" id="BARW01024766">
    <property type="protein sequence ID" value="GAI95639.1"/>
    <property type="molecule type" value="Genomic_DNA"/>
</dbReference>
<evidence type="ECO:0000259" key="1">
    <source>
        <dbReference type="PROSITE" id="PS51747"/>
    </source>
</evidence>
<dbReference type="PROSITE" id="PS51747">
    <property type="entry name" value="CYT_DCMP_DEAMINASES_2"/>
    <property type="match status" value="1"/>
</dbReference>
<sequence>MKLNEKWMKLALRLAKKGEGKVSPNPMVGAVLIKKEKVIATGYHRYFGGPHAEVEAIEKAKSEAQGT</sequence>
<proteinExistence type="predicted"/>